<accession>A0ACC3SVL2</accession>
<keyword evidence="2" id="KW-1185">Reference proteome</keyword>
<proteinExistence type="predicted"/>
<reference evidence="2" key="1">
    <citation type="journal article" date="2024" name="Front. Bioeng. Biotechnol.">
        <title>Genome-scale model development and genomic sequencing of the oleaginous clade Lipomyces.</title>
        <authorList>
            <person name="Czajka J.J."/>
            <person name="Han Y."/>
            <person name="Kim J."/>
            <person name="Mondo S.J."/>
            <person name="Hofstad B.A."/>
            <person name="Robles A."/>
            <person name="Haridas S."/>
            <person name="Riley R."/>
            <person name="LaButti K."/>
            <person name="Pangilinan J."/>
            <person name="Andreopoulos W."/>
            <person name="Lipzen A."/>
            <person name="Yan J."/>
            <person name="Wang M."/>
            <person name="Ng V."/>
            <person name="Grigoriev I.V."/>
            <person name="Spatafora J.W."/>
            <person name="Magnuson J.K."/>
            <person name="Baker S.E."/>
            <person name="Pomraning K.R."/>
        </authorList>
    </citation>
    <scope>NUCLEOTIDE SEQUENCE [LARGE SCALE GENOMIC DNA]</scope>
    <source>
        <strain evidence="2">CBS 7786</strain>
    </source>
</reference>
<gene>
    <name evidence="1" type="ORF">V1525DRAFT_390442</name>
</gene>
<sequence length="64" mass="7247">MARPTKKSIQRSINGRKNFMKRLDKVNQITLAGGEECDGEGSDGEDEEQLQLVEIRKYPLISPK</sequence>
<protein>
    <submittedName>
        <fullName evidence="1">Uncharacterized protein</fullName>
    </submittedName>
</protein>
<evidence type="ECO:0000313" key="1">
    <source>
        <dbReference type="EMBL" id="KAK9235455.1"/>
    </source>
</evidence>
<evidence type="ECO:0000313" key="2">
    <source>
        <dbReference type="Proteomes" id="UP001433508"/>
    </source>
</evidence>
<organism evidence="1 2">
    <name type="scientific">Lipomyces kononenkoae</name>
    <name type="common">Yeast</name>
    <dbReference type="NCBI Taxonomy" id="34357"/>
    <lineage>
        <taxon>Eukaryota</taxon>
        <taxon>Fungi</taxon>
        <taxon>Dikarya</taxon>
        <taxon>Ascomycota</taxon>
        <taxon>Saccharomycotina</taxon>
        <taxon>Lipomycetes</taxon>
        <taxon>Lipomycetales</taxon>
        <taxon>Lipomycetaceae</taxon>
        <taxon>Lipomyces</taxon>
    </lineage>
</organism>
<comment type="caution">
    <text evidence="1">The sequence shown here is derived from an EMBL/GenBank/DDBJ whole genome shotgun (WGS) entry which is preliminary data.</text>
</comment>
<dbReference type="EMBL" id="MU971415">
    <property type="protein sequence ID" value="KAK9235455.1"/>
    <property type="molecule type" value="Genomic_DNA"/>
</dbReference>
<dbReference type="Proteomes" id="UP001433508">
    <property type="component" value="Unassembled WGS sequence"/>
</dbReference>
<name>A0ACC3SVL2_LIPKO</name>